<gene>
    <name evidence="1" type="ORF">AN640_08385</name>
</gene>
<comment type="caution">
    <text evidence="1">The sequence shown here is derived from an EMBL/GenBank/DDBJ whole genome shotgun (WGS) entry which is preliminary data.</text>
</comment>
<proteinExistence type="predicted"/>
<sequence length="218" mass="25416">MFKIYQHITLECKKKCSHVNITNISGKDVLNIKLKIISNVHEFIHRLYTPEEITWSIAENHINLTIPFLGKNENIYIVYNVNDPYNKYKSIQNRIVIHHFEPIETFPITLIKKIKLDDKELFENAPILVDTKFNYEINVLNNTKYAIKNFNIINYMPNELKTDVDNIKQYDGANSTTIKNIQVSDGVENKTILTIPIIESFPDKLLIIIIPVQAKFIL</sequence>
<keyword evidence="2" id="KW-1185">Reference proteome</keyword>
<evidence type="ECO:0000313" key="2">
    <source>
        <dbReference type="Proteomes" id="UP000188637"/>
    </source>
</evidence>
<dbReference type="Proteomes" id="UP000188637">
    <property type="component" value="Unassembled WGS sequence"/>
</dbReference>
<reference evidence="1" key="1">
    <citation type="submission" date="2016-08" db="EMBL/GenBank/DDBJ databases">
        <authorList>
            <person name="Ngugi D.K."/>
            <person name="Miyake S."/>
            <person name="Stingl U."/>
        </authorList>
    </citation>
    <scope>NUCLEOTIDE SEQUENCE</scope>
    <source>
        <strain evidence="1">SCG-D08WGA-EpuloA1</strain>
    </source>
</reference>
<organism evidence="1 2">
    <name type="scientific">Candidatus Epulonipiscium fishelsonii</name>
    <dbReference type="NCBI Taxonomy" id="77094"/>
    <lineage>
        <taxon>Bacteria</taxon>
        <taxon>Bacillati</taxon>
        <taxon>Bacillota</taxon>
        <taxon>Clostridia</taxon>
        <taxon>Lachnospirales</taxon>
        <taxon>Lachnospiraceae</taxon>
        <taxon>Candidatus Epulonipiscium</taxon>
    </lineage>
</organism>
<dbReference type="EMBL" id="LJHD01000230">
    <property type="protein sequence ID" value="ONI40837.1"/>
    <property type="molecule type" value="Genomic_DNA"/>
</dbReference>
<accession>A0ACC8XD19</accession>
<protein>
    <submittedName>
        <fullName evidence="1">Uncharacterized protein</fullName>
    </submittedName>
</protein>
<name>A0ACC8XD19_9FIRM</name>
<evidence type="ECO:0000313" key="1">
    <source>
        <dbReference type="EMBL" id="ONI40837.1"/>
    </source>
</evidence>